<organism evidence="1">
    <name type="scientific">marine sediment metagenome</name>
    <dbReference type="NCBI Taxonomy" id="412755"/>
    <lineage>
        <taxon>unclassified sequences</taxon>
        <taxon>metagenomes</taxon>
        <taxon>ecological metagenomes</taxon>
    </lineage>
</organism>
<dbReference type="EMBL" id="LAZR01067614">
    <property type="protein sequence ID" value="KKK51236.1"/>
    <property type="molecule type" value="Genomic_DNA"/>
</dbReference>
<proteinExistence type="predicted"/>
<feature type="non-terminal residue" evidence="1">
    <location>
        <position position="28"/>
    </location>
</feature>
<sequence>MTAAAVDDAWQETCLIAIALQGQTDIQS</sequence>
<dbReference type="AlphaFoldDB" id="A0A0F8YTB3"/>
<gene>
    <name evidence="1" type="ORF">LCGC14_3117000</name>
</gene>
<accession>A0A0F8YTB3</accession>
<name>A0A0F8YTB3_9ZZZZ</name>
<reference evidence="1" key="1">
    <citation type="journal article" date="2015" name="Nature">
        <title>Complex archaea that bridge the gap between prokaryotes and eukaryotes.</title>
        <authorList>
            <person name="Spang A."/>
            <person name="Saw J.H."/>
            <person name="Jorgensen S.L."/>
            <person name="Zaremba-Niedzwiedzka K."/>
            <person name="Martijn J."/>
            <person name="Lind A.E."/>
            <person name="van Eijk R."/>
            <person name="Schleper C."/>
            <person name="Guy L."/>
            <person name="Ettema T.J."/>
        </authorList>
    </citation>
    <scope>NUCLEOTIDE SEQUENCE</scope>
</reference>
<comment type="caution">
    <text evidence="1">The sequence shown here is derived from an EMBL/GenBank/DDBJ whole genome shotgun (WGS) entry which is preliminary data.</text>
</comment>
<protein>
    <submittedName>
        <fullName evidence="1">Uncharacterized protein</fullName>
    </submittedName>
</protein>
<evidence type="ECO:0000313" key="1">
    <source>
        <dbReference type="EMBL" id="KKK51236.1"/>
    </source>
</evidence>